<dbReference type="CDD" id="cd00085">
    <property type="entry name" value="HNHc"/>
    <property type="match status" value="1"/>
</dbReference>
<evidence type="ECO:0000313" key="2">
    <source>
        <dbReference type="EMBL" id="UWD33896.1"/>
    </source>
</evidence>
<feature type="domain" description="HNH nuclease" evidence="1">
    <location>
        <begin position="42"/>
        <end position="75"/>
    </location>
</feature>
<dbReference type="Gene3D" id="1.10.30.50">
    <property type="match status" value="1"/>
</dbReference>
<dbReference type="GO" id="GO:0004519">
    <property type="term" value="F:endonuclease activity"/>
    <property type="evidence" value="ECO:0007669"/>
    <property type="project" value="UniProtKB-KW"/>
</dbReference>
<dbReference type="EMBL" id="CP103423">
    <property type="protein sequence ID" value="UWD33896.1"/>
    <property type="molecule type" value="Genomic_DNA"/>
</dbReference>
<reference evidence="2" key="1">
    <citation type="submission" date="2022-08" db="EMBL/GenBank/DDBJ databases">
        <title>Complete genome sequence of Mycoplasma molare type strain H 542.</title>
        <authorList>
            <person name="Spergser J."/>
        </authorList>
    </citation>
    <scope>NUCLEOTIDE SEQUENCE</scope>
    <source>
        <strain evidence="2">H 542</strain>
    </source>
</reference>
<keyword evidence="2" id="KW-0540">Nuclease</keyword>
<keyword evidence="2" id="KW-0378">Hydrolase</keyword>
<sequence>MENKKHFKIWNKIIGNTSRGIDYAGREIVKSAYGDEKSKYGWNIDHILPKSKDGKNNTENLIVAHILTNQEKGDNFSEFSANGKKFKILKKENGEWKIKEI</sequence>
<dbReference type="Pfam" id="PF13395">
    <property type="entry name" value="HNH_4"/>
    <property type="match status" value="1"/>
</dbReference>
<gene>
    <name evidence="2" type="ORF">NX772_02175</name>
</gene>
<accession>A0ABY5TWD2</accession>
<dbReference type="InterPro" id="IPR003615">
    <property type="entry name" value="HNH_nuc"/>
</dbReference>
<proteinExistence type="predicted"/>
<name>A0ABY5TWD2_9BACT</name>
<keyword evidence="3" id="KW-1185">Reference proteome</keyword>
<keyword evidence="2" id="KW-0255">Endonuclease</keyword>
<evidence type="ECO:0000259" key="1">
    <source>
        <dbReference type="Pfam" id="PF13395"/>
    </source>
</evidence>
<organism evidence="2 3">
    <name type="scientific">Mesomycoplasma molare</name>
    <dbReference type="NCBI Taxonomy" id="171288"/>
    <lineage>
        <taxon>Bacteria</taxon>
        <taxon>Bacillati</taxon>
        <taxon>Mycoplasmatota</taxon>
        <taxon>Mycoplasmoidales</taxon>
        <taxon>Metamycoplasmataceae</taxon>
        <taxon>Mesomycoplasma</taxon>
    </lineage>
</organism>
<dbReference type="RefSeq" id="WP_051542211.1">
    <property type="nucleotide sequence ID" value="NZ_CP103423.1"/>
</dbReference>
<evidence type="ECO:0000313" key="3">
    <source>
        <dbReference type="Proteomes" id="UP001058364"/>
    </source>
</evidence>
<protein>
    <submittedName>
        <fullName evidence="2">HNH endonuclease</fullName>
    </submittedName>
</protein>
<dbReference type="Proteomes" id="UP001058364">
    <property type="component" value="Chromosome"/>
</dbReference>